<evidence type="ECO:0000313" key="1">
    <source>
        <dbReference type="Proteomes" id="UP000887572"/>
    </source>
</evidence>
<accession>A0A914GXG7</accession>
<organism evidence="1 2">
    <name type="scientific">Globodera rostochiensis</name>
    <name type="common">Golden nematode worm</name>
    <name type="synonym">Heterodera rostochiensis</name>
    <dbReference type="NCBI Taxonomy" id="31243"/>
    <lineage>
        <taxon>Eukaryota</taxon>
        <taxon>Metazoa</taxon>
        <taxon>Ecdysozoa</taxon>
        <taxon>Nematoda</taxon>
        <taxon>Chromadorea</taxon>
        <taxon>Rhabditida</taxon>
        <taxon>Tylenchina</taxon>
        <taxon>Tylenchomorpha</taxon>
        <taxon>Tylenchoidea</taxon>
        <taxon>Heteroderidae</taxon>
        <taxon>Heteroderinae</taxon>
        <taxon>Globodera</taxon>
    </lineage>
</organism>
<dbReference type="Proteomes" id="UP000887572">
    <property type="component" value="Unplaced"/>
</dbReference>
<sequence length="127" mass="14132">MGARLKVAKSLANYCTGLARDISSAILRIPINAPGFQVGVELPARLIEARKFVKALVCKTDRINNMPRDVALASNNNDVNILLHRAREIVAECVGTDEALAEDFEKLLEFLLDFYHLITYQYLATVV</sequence>
<dbReference type="WBParaSite" id="Gr19_v10_g11661.t2">
    <property type="protein sequence ID" value="Gr19_v10_g11661.t2"/>
    <property type="gene ID" value="Gr19_v10_g11661"/>
</dbReference>
<reference evidence="2" key="1">
    <citation type="submission" date="2022-11" db="UniProtKB">
        <authorList>
            <consortium name="WormBaseParasite"/>
        </authorList>
    </citation>
    <scope>IDENTIFICATION</scope>
</reference>
<evidence type="ECO:0000313" key="2">
    <source>
        <dbReference type="WBParaSite" id="Gr19_v10_g11661.t2"/>
    </source>
</evidence>
<keyword evidence="1" id="KW-1185">Reference proteome</keyword>
<proteinExistence type="predicted"/>
<dbReference type="AlphaFoldDB" id="A0A914GXG7"/>
<name>A0A914GXG7_GLORO</name>
<protein>
    <submittedName>
        <fullName evidence="2">Uncharacterized protein</fullName>
    </submittedName>
</protein>